<sequence>MTGFVFCCAMYMDRSSLTRGPSSSSSPSLLAKGLSLETSCAPCGHQGALDADAPQQLSSDPGPSSFSSDPASLERGAELTVRRGSANGLLQSPRSPPTSSSRRGCRGPAPGFQISPSPHPRPAGPSLQTPGGAGLRPVALMAPTPPPASCHSSRSLSGEF</sequence>
<accession>A0AAD9CBK4</accession>
<gene>
    <name evidence="2" type="ORF">KUDE01_017973</name>
</gene>
<feature type="compositionally biased region" description="Low complexity" evidence="1">
    <location>
        <begin position="58"/>
        <end position="71"/>
    </location>
</feature>
<keyword evidence="3" id="KW-1185">Reference proteome</keyword>
<dbReference type="EMBL" id="JASDAP010000008">
    <property type="protein sequence ID" value="KAK1898449.1"/>
    <property type="molecule type" value="Genomic_DNA"/>
</dbReference>
<protein>
    <submittedName>
        <fullName evidence="2">Condensin complex subunit capg-1</fullName>
    </submittedName>
</protein>
<evidence type="ECO:0000313" key="3">
    <source>
        <dbReference type="Proteomes" id="UP001228049"/>
    </source>
</evidence>
<comment type="caution">
    <text evidence="2">The sequence shown here is derived from an EMBL/GenBank/DDBJ whole genome shotgun (WGS) entry which is preliminary data.</text>
</comment>
<feature type="compositionally biased region" description="Polar residues" evidence="1">
    <location>
        <begin position="150"/>
        <end position="160"/>
    </location>
</feature>
<proteinExistence type="predicted"/>
<organism evidence="2 3">
    <name type="scientific">Dissostichus eleginoides</name>
    <name type="common">Patagonian toothfish</name>
    <name type="synonym">Dissostichus amissus</name>
    <dbReference type="NCBI Taxonomy" id="100907"/>
    <lineage>
        <taxon>Eukaryota</taxon>
        <taxon>Metazoa</taxon>
        <taxon>Chordata</taxon>
        <taxon>Craniata</taxon>
        <taxon>Vertebrata</taxon>
        <taxon>Euteleostomi</taxon>
        <taxon>Actinopterygii</taxon>
        <taxon>Neopterygii</taxon>
        <taxon>Teleostei</taxon>
        <taxon>Neoteleostei</taxon>
        <taxon>Acanthomorphata</taxon>
        <taxon>Eupercaria</taxon>
        <taxon>Perciformes</taxon>
        <taxon>Notothenioidei</taxon>
        <taxon>Nototheniidae</taxon>
        <taxon>Dissostichus</taxon>
    </lineage>
</organism>
<feature type="compositionally biased region" description="Low complexity" evidence="1">
    <location>
        <begin position="97"/>
        <end position="108"/>
    </location>
</feature>
<feature type="region of interest" description="Disordered" evidence="1">
    <location>
        <begin position="43"/>
        <end position="160"/>
    </location>
</feature>
<name>A0AAD9CBK4_DISEL</name>
<dbReference type="AlphaFoldDB" id="A0AAD9CBK4"/>
<evidence type="ECO:0000313" key="2">
    <source>
        <dbReference type="EMBL" id="KAK1898449.1"/>
    </source>
</evidence>
<evidence type="ECO:0000256" key="1">
    <source>
        <dbReference type="SAM" id="MobiDB-lite"/>
    </source>
</evidence>
<reference evidence="2" key="1">
    <citation type="submission" date="2023-04" db="EMBL/GenBank/DDBJ databases">
        <title>Chromosome-level genome of Chaenocephalus aceratus.</title>
        <authorList>
            <person name="Park H."/>
        </authorList>
    </citation>
    <scope>NUCLEOTIDE SEQUENCE</scope>
    <source>
        <strain evidence="2">DE</strain>
        <tissue evidence="2">Muscle</tissue>
    </source>
</reference>
<dbReference type="Proteomes" id="UP001228049">
    <property type="component" value="Unassembled WGS sequence"/>
</dbReference>